<dbReference type="PROSITE" id="PS01108">
    <property type="entry name" value="RIBOSOMAL_L24"/>
    <property type="match status" value="1"/>
</dbReference>
<dbReference type="HAMAP" id="MF_01326_B">
    <property type="entry name" value="Ribosomal_uL24_B"/>
    <property type="match status" value="1"/>
</dbReference>
<dbReference type="GO" id="GO:0003735">
    <property type="term" value="F:structural constituent of ribosome"/>
    <property type="evidence" value="ECO:0007669"/>
    <property type="project" value="InterPro"/>
</dbReference>
<evidence type="ECO:0000256" key="7">
    <source>
        <dbReference type="ARBA" id="ARBA00058688"/>
    </source>
</evidence>
<evidence type="ECO:0000256" key="2">
    <source>
        <dbReference type="ARBA" id="ARBA00022730"/>
    </source>
</evidence>
<evidence type="ECO:0000256" key="5">
    <source>
        <dbReference type="ARBA" id="ARBA00023274"/>
    </source>
</evidence>
<evidence type="ECO:0000256" key="9">
    <source>
        <dbReference type="RuleBase" id="RU003477"/>
    </source>
</evidence>
<organism evidence="11 12">
    <name type="scientific">Hyphomicrobium denitrificans 1NES1</name>
    <dbReference type="NCBI Taxonomy" id="670307"/>
    <lineage>
        <taxon>Bacteria</taxon>
        <taxon>Pseudomonadati</taxon>
        <taxon>Pseudomonadota</taxon>
        <taxon>Alphaproteobacteria</taxon>
        <taxon>Hyphomicrobiales</taxon>
        <taxon>Hyphomicrobiaceae</taxon>
        <taxon>Hyphomicrobium</taxon>
    </lineage>
</organism>
<dbReference type="Gene3D" id="2.30.30.30">
    <property type="match status" value="1"/>
</dbReference>
<evidence type="ECO:0000313" key="12">
    <source>
        <dbReference type="Proteomes" id="UP000005952"/>
    </source>
</evidence>
<comment type="function">
    <text evidence="7 8">One of the proteins that surrounds the polypeptide exit tunnel on the outside of the subunit.</text>
</comment>
<dbReference type="STRING" id="670307.HYPDE_32603"/>
<dbReference type="InterPro" id="IPR005825">
    <property type="entry name" value="Ribosomal_uL24_CS"/>
</dbReference>
<dbReference type="InterPro" id="IPR041988">
    <property type="entry name" value="Ribosomal_uL24_KOW"/>
</dbReference>
<dbReference type="InterPro" id="IPR014722">
    <property type="entry name" value="Rib_uL2_dom2"/>
</dbReference>
<dbReference type="SMART" id="SM00739">
    <property type="entry name" value="KOW"/>
    <property type="match status" value="1"/>
</dbReference>
<evidence type="ECO:0000256" key="1">
    <source>
        <dbReference type="ARBA" id="ARBA00010618"/>
    </source>
</evidence>
<accession>N0B5A9</accession>
<dbReference type="HOGENOM" id="CLU_093315_2_2_5"/>
<dbReference type="NCBIfam" id="TIGR01079">
    <property type="entry name" value="rplX_bact"/>
    <property type="match status" value="1"/>
</dbReference>
<reference evidence="11 12" key="1">
    <citation type="journal article" date="2013" name="Genome Announc.">
        <title>Genome sequences for three denitrifying bacterial strains isolated from a uranium- and nitrate-contaminated subsurface environment.</title>
        <authorList>
            <person name="Venkatramanan R."/>
            <person name="Prakash O."/>
            <person name="Woyke T."/>
            <person name="Chain P."/>
            <person name="Goodwin L.A."/>
            <person name="Watson D."/>
            <person name="Brooks S."/>
            <person name="Kostka J.E."/>
            <person name="Green S.J."/>
        </authorList>
    </citation>
    <scope>NUCLEOTIDE SEQUENCE [LARGE SCALE GENOMIC DNA]</scope>
    <source>
        <strain evidence="11 12">1NES1</strain>
    </source>
</reference>
<evidence type="ECO:0000256" key="4">
    <source>
        <dbReference type="ARBA" id="ARBA00022980"/>
    </source>
</evidence>
<dbReference type="AlphaFoldDB" id="N0B5A9"/>
<dbReference type="Proteomes" id="UP000005952">
    <property type="component" value="Chromosome"/>
</dbReference>
<comment type="subunit">
    <text evidence="8">Part of the 50S ribosomal subunit.</text>
</comment>
<dbReference type="GO" id="GO:1990904">
    <property type="term" value="C:ribonucleoprotein complex"/>
    <property type="evidence" value="ECO:0007669"/>
    <property type="project" value="UniProtKB-KW"/>
</dbReference>
<dbReference type="Pfam" id="PF17136">
    <property type="entry name" value="ribosomal_L24"/>
    <property type="match status" value="1"/>
</dbReference>
<dbReference type="EMBL" id="CP005587">
    <property type="protein sequence ID" value="AGK58193.1"/>
    <property type="molecule type" value="Genomic_DNA"/>
</dbReference>
<evidence type="ECO:0000256" key="6">
    <source>
        <dbReference type="ARBA" id="ARBA00035206"/>
    </source>
</evidence>
<dbReference type="CDD" id="cd06089">
    <property type="entry name" value="KOW_RPL26"/>
    <property type="match status" value="1"/>
</dbReference>
<dbReference type="GO" id="GO:0005840">
    <property type="term" value="C:ribosome"/>
    <property type="evidence" value="ECO:0007669"/>
    <property type="project" value="UniProtKB-KW"/>
</dbReference>
<keyword evidence="5 8" id="KW-0687">Ribonucleoprotein</keyword>
<evidence type="ECO:0000259" key="10">
    <source>
        <dbReference type="SMART" id="SM00739"/>
    </source>
</evidence>
<dbReference type="InterPro" id="IPR008991">
    <property type="entry name" value="Translation_prot_SH3-like_sf"/>
</dbReference>
<dbReference type="RefSeq" id="WP_015598224.1">
    <property type="nucleotide sequence ID" value="NC_021172.1"/>
</dbReference>
<comment type="similarity">
    <text evidence="1 8 9">Belongs to the universal ribosomal protein uL24 family.</text>
</comment>
<dbReference type="GO" id="GO:0006412">
    <property type="term" value="P:translation"/>
    <property type="evidence" value="ECO:0007669"/>
    <property type="project" value="UniProtKB-UniRule"/>
</dbReference>
<evidence type="ECO:0000256" key="3">
    <source>
        <dbReference type="ARBA" id="ARBA00022884"/>
    </source>
</evidence>
<feature type="domain" description="KOW" evidence="10">
    <location>
        <begin position="5"/>
        <end position="32"/>
    </location>
</feature>
<evidence type="ECO:0000313" key="11">
    <source>
        <dbReference type="EMBL" id="AGK58193.1"/>
    </source>
</evidence>
<dbReference type="PANTHER" id="PTHR12903">
    <property type="entry name" value="MITOCHONDRIAL RIBOSOMAL PROTEIN L24"/>
    <property type="match status" value="1"/>
</dbReference>
<dbReference type="FunFam" id="2.30.30.30:FF:000004">
    <property type="entry name" value="50S ribosomal protein L24"/>
    <property type="match status" value="1"/>
</dbReference>
<dbReference type="GO" id="GO:0019843">
    <property type="term" value="F:rRNA binding"/>
    <property type="evidence" value="ECO:0007669"/>
    <property type="project" value="UniProtKB-UniRule"/>
</dbReference>
<sequence length="108" mass="11950">MSAFKIKKGDNVIVLAGRDKGKRGEVIEVRPKEHRALVRGVNMVRRHQRQSASQEGGIISKEGPIDLSNIAVEDPKDGKPTRVGFKVLNDGKKVRIAKRSGEQIPEKN</sequence>
<protein>
    <recommendedName>
        <fullName evidence="6 8">Large ribosomal subunit protein uL24</fullName>
    </recommendedName>
</protein>
<dbReference type="SUPFAM" id="SSF50104">
    <property type="entry name" value="Translation proteins SH3-like domain"/>
    <property type="match status" value="1"/>
</dbReference>
<evidence type="ECO:0000256" key="8">
    <source>
        <dbReference type="HAMAP-Rule" id="MF_01326"/>
    </source>
</evidence>
<name>N0B5A9_9HYPH</name>
<comment type="function">
    <text evidence="8">One of two assembly initiator proteins, it binds directly to the 5'-end of the 23S rRNA, where it nucleates assembly of the 50S subunit.</text>
</comment>
<dbReference type="InterPro" id="IPR005824">
    <property type="entry name" value="KOW"/>
</dbReference>
<dbReference type="OrthoDB" id="9807419at2"/>
<keyword evidence="12" id="KW-1185">Reference proteome</keyword>
<dbReference type="InterPro" id="IPR057264">
    <property type="entry name" value="Ribosomal_uL24_C"/>
</dbReference>
<dbReference type="InterPro" id="IPR003256">
    <property type="entry name" value="Ribosomal_uL24"/>
</dbReference>
<gene>
    <name evidence="8 11" type="primary">rplX</name>
    <name evidence="11" type="ORF">HYPDE_32603</name>
</gene>
<keyword evidence="4 8" id="KW-0689">Ribosomal protein</keyword>
<keyword evidence="3 8" id="KW-0694">RNA-binding</keyword>
<dbReference type="KEGG" id="hdt:HYPDE_32603"/>
<dbReference type="Pfam" id="PF00467">
    <property type="entry name" value="KOW"/>
    <property type="match status" value="1"/>
</dbReference>
<proteinExistence type="inferred from homology"/>
<dbReference type="eggNOG" id="COG0198">
    <property type="taxonomic scope" value="Bacteria"/>
</dbReference>
<keyword evidence="2 8" id="KW-0699">rRNA-binding</keyword>